<feature type="transmembrane region" description="Helical" evidence="1">
    <location>
        <begin position="80"/>
        <end position="103"/>
    </location>
</feature>
<keyword evidence="1" id="KW-1133">Transmembrane helix</keyword>
<comment type="caution">
    <text evidence="2">The sequence shown here is derived from an EMBL/GenBank/DDBJ whole genome shotgun (WGS) entry which is preliminary data.</text>
</comment>
<evidence type="ECO:0000256" key="1">
    <source>
        <dbReference type="SAM" id="Phobius"/>
    </source>
</evidence>
<keyword evidence="1" id="KW-0472">Membrane</keyword>
<accession>A0A838WZT1</accession>
<name>A0A838WZT1_9CORY</name>
<evidence type="ECO:0000313" key="3">
    <source>
        <dbReference type="Proteomes" id="UP000580709"/>
    </source>
</evidence>
<dbReference type="EMBL" id="JACEOR010000605">
    <property type="protein sequence ID" value="MBA4506228.1"/>
    <property type="molecule type" value="Genomic_DNA"/>
</dbReference>
<gene>
    <name evidence="2" type="ORF">H0H28_13100</name>
</gene>
<dbReference type="Proteomes" id="UP000580709">
    <property type="component" value="Unassembled WGS sequence"/>
</dbReference>
<dbReference type="RefSeq" id="WP_181730184.1">
    <property type="nucleotide sequence ID" value="NZ_JACEOR010000605.1"/>
</dbReference>
<keyword evidence="1" id="KW-0812">Transmembrane</keyword>
<protein>
    <submittedName>
        <fullName evidence="2">Uncharacterized protein</fullName>
    </submittedName>
</protein>
<proteinExistence type="predicted"/>
<keyword evidence="3" id="KW-1185">Reference proteome</keyword>
<sequence>MDMRGEIFQKVFYITNSSRPLVVHLTVLLQSWGSRKIDAEVDRQIAEQHRSATSLTNRAVLLVSSALIFVSIPKDGDGSGWAYTCALIVALVAAGLGAAALFVRPKSGVAKIERLEEQLVGKAETESA</sequence>
<feature type="transmembrane region" description="Helical" evidence="1">
    <location>
        <begin position="55"/>
        <end position="74"/>
    </location>
</feature>
<evidence type="ECO:0000313" key="2">
    <source>
        <dbReference type="EMBL" id="MBA4506228.1"/>
    </source>
</evidence>
<reference evidence="2 3" key="1">
    <citation type="submission" date="2020-07" db="EMBL/GenBank/DDBJ databases">
        <authorList>
            <person name="Khare M."/>
        </authorList>
    </citation>
    <scope>NUCLEOTIDE SEQUENCE [LARGE SCALE GENOMIC DNA]</scope>
    <source>
        <strain evidence="2 3">P8776</strain>
    </source>
</reference>
<dbReference type="AlphaFoldDB" id="A0A838WZT1"/>
<organism evidence="2 3">
    <name type="scientific">Corynebacterium sanguinis</name>
    <dbReference type="NCBI Taxonomy" id="2594913"/>
    <lineage>
        <taxon>Bacteria</taxon>
        <taxon>Bacillati</taxon>
        <taxon>Actinomycetota</taxon>
        <taxon>Actinomycetes</taxon>
        <taxon>Mycobacteriales</taxon>
        <taxon>Corynebacteriaceae</taxon>
        <taxon>Corynebacterium</taxon>
    </lineage>
</organism>